<sequence length="499" mass="55310">MDLGRALAQPPNDSSHESAQKTELNRPSRIEMIPLEILTRIFIICRDDVWIRDDNQDPEEDDGDENKIDPESIFDPRVAPMLLGRVCPSFREAALQTPLLWDSVTFTTYDLVSTGRLPGIQTILARSGNLPLTISFSSPSTRSDQAVLENGRAQFLQRIWEFHPRFKHLKFDISRTDVQLDSLPAPTTLQLLRSLDISIIGKSETSPSLPAFLRVFEDAPLLRSLTLYDTSPLDATSHIFHPDFFPWRQLTKLTSSISVTTTTARDILRHCRGLEICELGNLESEDILHQPPLCILNQMRSLNLSTTGDLLFIGFFDSLAFPRLENLTLDGFAVPGDSLLELHGRSQCQIKCLAMDTLRLTADEIIRLLRLMPSLPMFSLANSHCAGNIFEALTYCGDSTAASLVLPNLKELAVGENADFLSWTNDPAVDDGGDGIAVVEMAESLQRYPGPQNGCLPSLRSVQLHLAGPKFAPALEARLAAVCTTGCIVDHCVNERYGE</sequence>
<evidence type="ECO:0008006" key="4">
    <source>
        <dbReference type="Google" id="ProtNLM"/>
    </source>
</evidence>
<feature type="region of interest" description="Disordered" evidence="1">
    <location>
        <begin position="1"/>
        <end position="25"/>
    </location>
</feature>
<organism evidence="2 3">
    <name type="scientific">Mycena maculata</name>
    <dbReference type="NCBI Taxonomy" id="230809"/>
    <lineage>
        <taxon>Eukaryota</taxon>
        <taxon>Fungi</taxon>
        <taxon>Dikarya</taxon>
        <taxon>Basidiomycota</taxon>
        <taxon>Agaricomycotina</taxon>
        <taxon>Agaricomycetes</taxon>
        <taxon>Agaricomycetidae</taxon>
        <taxon>Agaricales</taxon>
        <taxon>Marasmiineae</taxon>
        <taxon>Mycenaceae</taxon>
        <taxon>Mycena</taxon>
    </lineage>
</organism>
<reference evidence="2" key="1">
    <citation type="submission" date="2023-03" db="EMBL/GenBank/DDBJ databases">
        <title>Massive genome expansion in bonnet fungi (Mycena s.s.) driven by repeated elements and novel gene families across ecological guilds.</title>
        <authorList>
            <consortium name="Lawrence Berkeley National Laboratory"/>
            <person name="Harder C.B."/>
            <person name="Miyauchi S."/>
            <person name="Viragh M."/>
            <person name="Kuo A."/>
            <person name="Thoen E."/>
            <person name="Andreopoulos B."/>
            <person name="Lu D."/>
            <person name="Skrede I."/>
            <person name="Drula E."/>
            <person name="Henrissat B."/>
            <person name="Morin E."/>
            <person name="Kohler A."/>
            <person name="Barry K."/>
            <person name="LaButti K."/>
            <person name="Morin E."/>
            <person name="Salamov A."/>
            <person name="Lipzen A."/>
            <person name="Mereny Z."/>
            <person name="Hegedus B."/>
            <person name="Baldrian P."/>
            <person name="Stursova M."/>
            <person name="Weitz H."/>
            <person name="Taylor A."/>
            <person name="Grigoriev I.V."/>
            <person name="Nagy L.G."/>
            <person name="Martin F."/>
            <person name="Kauserud H."/>
        </authorList>
    </citation>
    <scope>NUCLEOTIDE SEQUENCE</scope>
    <source>
        <strain evidence="2">CBHHK188m</strain>
    </source>
</reference>
<dbReference type="EMBL" id="JARJLG010000168">
    <property type="protein sequence ID" value="KAJ7733394.1"/>
    <property type="molecule type" value="Genomic_DNA"/>
</dbReference>
<dbReference type="SUPFAM" id="SSF52047">
    <property type="entry name" value="RNI-like"/>
    <property type="match status" value="1"/>
</dbReference>
<dbReference type="InterPro" id="IPR032675">
    <property type="entry name" value="LRR_dom_sf"/>
</dbReference>
<evidence type="ECO:0000313" key="3">
    <source>
        <dbReference type="Proteomes" id="UP001215280"/>
    </source>
</evidence>
<keyword evidence="3" id="KW-1185">Reference proteome</keyword>
<evidence type="ECO:0000313" key="2">
    <source>
        <dbReference type="EMBL" id="KAJ7733394.1"/>
    </source>
</evidence>
<name>A0AAD7MUB9_9AGAR</name>
<dbReference type="Proteomes" id="UP001215280">
    <property type="component" value="Unassembled WGS sequence"/>
</dbReference>
<dbReference type="AlphaFoldDB" id="A0AAD7MUB9"/>
<dbReference type="Gene3D" id="3.80.10.10">
    <property type="entry name" value="Ribonuclease Inhibitor"/>
    <property type="match status" value="1"/>
</dbReference>
<accession>A0AAD7MUB9</accession>
<comment type="caution">
    <text evidence="2">The sequence shown here is derived from an EMBL/GenBank/DDBJ whole genome shotgun (WGS) entry which is preliminary data.</text>
</comment>
<feature type="compositionally biased region" description="Basic and acidic residues" evidence="1">
    <location>
        <begin position="14"/>
        <end position="25"/>
    </location>
</feature>
<evidence type="ECO:0000256" key="1">
    <source>
        <dbReference type="SAM" id="MobiDB-lite"/>
    </source>
</evidence>
<proteinExistence type="predicted"/>
<gene>
    <name evidence="2" type="ORF">DFH07DRAFT_134893</name>
</gene>
<protein>
    <recommendedName>
        <fullName evidence="4">F-box domain-containing protein</fullName>
    </recommendedName>
</protein>